<dbReference type="CDD" id="cd03223">
    <property type="entry name" value="ABCD_peroxisomal_ALDP"/>
    <property type="match status" value="1"/>
</dbReference>
<evidence type="ECO:0000313" key="13">
    <source>
        <dbReference type="Proteomes" id="UP001590950"/>
    </source>
</evidence>
<organism evidence="12 13">
    <name type="scientific">Stereocaulon virgatum</name>
    <dbReference type="NCBI Taxonomy" id="373712"/>
    <lineage>
        <taxon>Eukaryota</taxon>
        <taxon>Fungi</taxon>
        <taxon>Dikarya</taxon>
        <taxon>Ascomycota</taxon>
        <taxon>Pezizomycotina</taxon>
        <taxon>Lecanoromycetes</taxon>
        <taxon>OSLEUM clade</taxon>
        <taxon>Lecanoromycetidae</taxon>
        <taxon>Lecanorales</taxon>
        <taxon>Lecanorineae</taxon>
        <taxon>Stereocaulaceae</taxon>
        <taxon>Stereocaulon</taxon>
    </lineage>
</organism>
<keyword evidence="5" id="KW-0067">ATP-binding</keyword>
<dbReference type="SMART" id="SM00382">
    <property type="entry name" value="AAA"/>
    <property type="match status" value="1"/>
</dbReference>
<evidence type="ECO:0000256" key="2">
    <source>
        <dbReference type="ARBA" id="ARBA00022448"/>
    </source>
</evidence>
<dbReference type="EMBL" id="JBEFKJ010000026">
    <property type="protein sequence ID" value="KAL2039346.1"/>
    <property type="molecule type" value="Genomic_DNA"/>
</dbReference>
<evidence type="ECO:0000256" key="4">
    <source>
        <dbReference type="ARBA" id="ARBA00022741"/>
    </source>
</evidence>
<keyword evidence="13" id="KW-1185">Reference proteome</keyword>
<evidence type="ECO:0000256" key="7">
    <source>
        <dbReference type="ARBA" id="ARBA00023136"/>
    </source>
</evidence>
<dbReference type="PROSITE" id="PS00211">
    <property type="entry name" value="ABC_TRANSPORTER_1"/>
    <property type="match status" value="1"/>
</dbReference>
<feature type="domain" description="ABC transmembrane type-1" evidence="11">
    <location>
        <begin position="175"/>
        <end position="402"/>
    </location>
</feature>
<dbReference type="InterPro" id="IPR050835">
    <property type="entry name" value="ABC_transporter_sub-D"/>
</dbReference>
<evidence type="ECO:0000256" key="5">
    <source>
        <dbReference type="ARBA" id="ARBA00022840"/>
    </source>
</evidence>
<keyword evidence="2" id="KW-0813">Transport</keyword>
<proteinExistence type="inferred from homology"/>
<dbReference type="Gene3D" id="3.40.50.300">
    <property type="entry name" value="P-loop containing nucleotide triphosphate hydrolases"/>
    <property type="match status" value="1"/>
</dbReference>
<dbReference type="InterPro" id="IPR003439">
    <property type="entry name" value="ABC_transporter-like_ATP-bd"/>
</dbReference>
<evidence type="ECO:0000256" key="1">
    <source>
        <dbReference type="ARBA" id="ARBA00008575"/>
    </source>
</evidence>
<dbReference type="SUPFAM" id="SSF52540">
    <property type="entry name" value="P-loop containing nucleoside triphosphate hydrolases"/>
    <property type="match status" value="1"/>
</dbReference>
<sequence>MAAQSTLRHSGDPLLAILGPWARLFRSKFKHTSKATRLAATVVFTITILSGAYGCRSWLRQHSQKKAQRQRLLRRNSGLRGKDGSRTIIVPYRSSTAEVKINPTKPTTFDAHRRLFLNPPRAARLGEAQMMGQVPPPNVKPGLNIAFIHQFLSLLSIMIPHWNSKESGLLFSQGLFLLLRTYLSLVVTRLDGEIVRDLVAGNGRSFMWGIVKWCGVGGFASYTNAAIKFLQSKVAIAFRTRLTRYIHDLYLNDNLNYYKLLNLDGGIGQGADQFVTNDLTLFTASAASLYSSIGKPLVDLFVFNYQLFKSLGPLALTGLLANYFITATALRRLSPPFGKLKAVEGRKEGDFRALHARLIANAEEVAFYGGADMEKIFLDKGYKDLKVWMEGIYRLKIRYNMLEDFVLKYSWSAFGYLITALPVFLPEWGGLGGRSELPASDTPEHSATINRSHGRMQQFVTNKRLMLSLADAGGRMMYSIKDLSELAGYTSRVFTLISTLHRVQAAAYYPPRGTSPELYSLSDVLGTLHRGYDGVRLENVPLVAPAIYPLPGDLVIPSLSFTITPGAHVLISGPNGAGKSSIARVLGGLWPVYRGLVSRPRNTGIDGIMFLPQRPYLASGTLRDQVIYPHSEMDMRDSGRKDHELLHILNDVRLGYLPEREGGWDVRKEWKDVLSGGEKQRMAFARLFYHEPRYAVIDEGTSAVSSDVEGLLYERCKERGITLLTISTRVSLKRYHEWNLDLGQGEEGYEWTFDRIGTEQEKEGVERELESLRERLAQVEGWRKRKEEIDAELGKVWVSGQQREGTELPPPEYVEKEEESGVSS</sequence>
<evidence type="ECO:0000256" key="9">
    <source>
        <dbReference type="SAM" id="MobiDB-lite"/>
    </source>
</evidence>
<reference evidence="12 13" key="1">
    <citation type="submission" date="2024-09" db="EMBL/GenBank/DDBJ databases">
        <title>Rethinking Asexuality: The Enigmatic Case of Functional Sexual Genes in Lepraria (Stereocaulaceae).</title>
        <authorList>
            <person name="Doellman M."/>
            <person name="Sun Y."/>
            <person name="Barcenas-Pena A."/>
            <person name="Lumbsch H.T."/>
            <person name="Grewe F."/>
        </authorList>
    </citation>
    <scope>NUCLEOTIDE SEQUENCE [LARGE SCALE GENOMIC DNA]</scope>
    <source>
        <strain evidence="12 13">Mercado 3170</strain>
    </source>
</reference>
<feature type="coiled-coil region" evidence="8">
    <location>
        <begin position="755"/>
        <end position="782"/>
    </location>
</feature>
<evidence type="ECO:0000259" key="10">
    <source>
        <dbReference type="PROSITE" id="PS50893"/>
    </source>
</evidence>
<name>A0ABR4A321_9LECA</name>
<dbReference type="PROSITE" id="PS50929">
    <property type="entry name" value="ABC_TM1F"/>
    <property type="match status" value="1"/>
</dbReference>
<keyword evidence="4" id="KW-0547">Nucleotide-binding</keyword>
<dbReference type="InterPro" id="IPR003593">
    <property type="entry name" value="AAA+_ATPase"/>
</dbReference>
<accession>A0ABR4A321</accession>
<keyword evidence="8" id="KW-0175">Coiled coil</keyword>
<comment type="similarity">
    <text evidence="1">Belongs to the ABC transporter superfamily. ABCD family. Peroxisomal fatty acyl CoA transporter (TC 3.A.1.203) subfamily.</text>
</comment>
<dbReference type="Pfam" id="PF06472">
    <property type="entry name" value="ABC_membrane_2"/>
    <property type="match status" value="1"/>
</dbReference>
<dbReference type="SUPFAM" id="SSF90123">
    <property type="entry name" value="ABC transporter transmembrane region"/>
    <property type="match status" value="1"/>
</dbReference>
<evidence type="ECO:0000256" key="8">
    <source>
        <dbReference type="SAM" id="Coils"/>
    </source>
</evidence>
<dbReference type="InterPro" id="IPR017871">
    <property type="entry name" value="ABC_transporter-like_CS"/>
</dbReference>
<gene>
    <name evidence="12" type="ORF">N7G274_008014</name>
</gene>
<dbReference type="InterPro" id="IPR027417">
    <property type="entry name" value="P-loop_NTPase"/>
</dbReference>
<dbReference type="InterPro" id="IPR011527">
    <property type="entry name" value="ABC1_TM_dom"/>
</dbReference>
<dbReference type="PROSITE" id="PS50893">
    <property type="entry name" value="ABC_TRANSPORTER_2"/>
    <property type="match status" value="1"/>
</dbReference>
<evidence type="ECO:0000259" key="11">
    <source>
        <dbReference type="PROSITE" id="PS50929"/>
    </source>
</evidence>
<protein>
    <submittedName>
        <fullName evidence="12">Uncharacterized protein</fullName>
    </submittedName>
</protein>
<keyword evidence="6" id="KW-1133">Transmembrane helix</keyword>
<keyword evidence="7" id="KW-0472">Membrane</keyword>
<feature type="region of interest" description="Disordered" evidence="9">
    <location>
        <begin position="800"/>
        <end position="824"/>
    </location>
</feature>
<dbReference type="Gene3D" id="1.20.1560.10">
    <property type="entry name" value="ABC transporter type 1, transmembrane domain"/>
    <property type="match status" value="1"/>
</dbReference>
<feature type="compositionally biased region" description="Acidic residues" evidence="9">
    <location>
        <begin position="815"/>
        <end position="824"/>
    </location>
</feature>
<keyword evidence="3" id="KW-0812">Transmembrane</keyword>
<dbReference type="Pfam" id="PF00005">
    <property type="entry name" value="ABC_tran"/>
    <property type="match status" value="1"/>
</dbReference>
<evidence type="ECO:0000313" key="12">
    <source>
        <dbReference type="EMBL" id="KAL2039346.1"/>
    </source>
</evidence>
<evidence type="ECO:0000256" key="3">
    <source>
        <dbReference type="ARBA" id="ARBA00022692"/>
    </source>
</evidence>
<feature type="domain" description="ABC transporter" evidence="10">
    <location>
        <begin position="535"/>
        <end position="769"/>
    </location>
</feature>
<dbReference type="Proteomes" id="UP001590950">
    <property type="component" value="Unassembled WGS sequence"/>
</dbReference>
<dbReference type="PANTHER" id="PTHR11384:SF67">
    <property type="entry name" value="ATP-BINDING CASSETTE SUB-FAMILY D MEMBER 1"/>
    <property type="match status" value="1"/>
</dbReference>
<comment type="caution">
    <text evidence="12">The sequence shown here is derived from an EMBL/GenBank/DDBJ whole genome shotgun (WGS) entry which is preliminary data.</text>
</comment>
<evidence type="ECO:0000256" key="6">
    <source>
        <dbReference type="ARBA" id="ARBA00022989"/>
    </source>
</evidence>
<dbReference type="InterPro" id="IPR036640">
    <property type="entry name" value="ABC1_TM_sf"/>
</dbReference>
<dbReference type="PANTHER" id="PTHR11384">
    <property type="entry name" value="ATP-BINDING CASSETTE, SUB-FAMILY D MEMBER"/>
    <property type="match status" value="1"/>
</dbReference>